<evidence type="ECO:0000313" key="3">
    <source>
        <dbReference type="EMBL" id="PKI58167.1"/>
    </source>
</evidence>
<feature type="domain" description="G-patch" evidence="2">
    <location>
        <begin position="906"/>
        <end position="952"/>
    </location>
</feature>
<dbReference type="Pfam" id="PF01585">
    <property type="entry name" value="G-patch"/>
    <property type="match status" value="1"/>
</dbReference>
<sequence length="1156" mass="127314">MTEENRIDISEEVNPLVPAHSQSPSTHALPPPTPASTPPAYSGAPLIHLPPPTSSGAPLPRISSTSSAFDDHARIAALEGTVNQLVANMTTNMAELFALLRGPNRASSSSTPLSGQGPTVDPTSWIPSTQVPESVDAPAQPTTHAPTTYPITIPLPSPPAPTAVPLPPAAFLTSDQALSAPPPVSIPVLATIYAAPSPMVFPTSTTFAPTHITKSFPFPTPQPNINLPYQVPPPLNIPFLEPSTPIHATLTAPPANPLPETETEQERRMRRMEETIRTLKANEARPDINYSDCSLFPEMRLPPRIMIPDLTRSALDWFMSLKAEDIPTWVDLSRKFIDQYQYCAETPPTFLELSMKEMAQGRRFEEYATKWRAQAAKHIPPISEVQHIQWFHSTLRGVYYSHLLAHTSSFSDLIEAGKKLDLGIKLGRMEGPASKGEESSKKASATTTSSGERRGKEVSVNTVNPAHPTSQQYSINFMSAPPVVPTYAPHAPQYRPQPPTQPIYYSAPPPPLPPMANPLPNHRQAQEPSINMINICILGEDESESGNPSPFIIEYVPTEATVGSARLDTSPTPFVIDIPARDPYLDNQVPWTYEGGVNNLKQQFSVMGMKRSGRVYENPTVANKGKAPVVEAGAVLEIAPFPPKKVTNEEAEAFMKIIKAREYKVAEQMAKSPAHVSLLALTLSSEPHREALLRVLTAAKVPKETPPDRIEETVSSIFSNTISFSDDELPSEGWAHSRALHIICKCNNYVIGRVMIDNGSLLNVCPVTTLKQMNVDLNRVRPSKTAVRAFDGSWREVNGEIDLRIDVDPCSFSITFQVLDIPNTFSLLLGKPWIHSAGAVLSSLHQRLKFIVEEKLITVKGEEDYAIYKETAVPYISVGDDENLPFHLFETISVIRDYEEVGPSRADRMIWKVLLHHNYIPGTGLGACGQGINHPIEVQEYKDRRGLSFRLSCHEIIEARRGNHLHRLAAHYGRLNRGIPVPPLSHFFPGPPHIIGGTLDGPSLDSDDVPAVLPVVYAITEEIPSGVHIHPAQENEELDNWTSIPHYSAVIADVLHSNPNLRHVDSNPFEERLGDPQPIYFEEGLDEDGQVPEIEESLRHLKDYQLTSVEPTEEINMGTEEEPRTLKIGTDLDPAQRSPDDRLPKGIPRGLCLVLC</sequence>
<dbReference type="PROSITE" id="PS50174">
    <property type="entry name" value="G_PATCH"/>
    <property type="match status" value="1"/>
</dbReference>
<dbReference type="InterPro" id="IPR000467">
    <property type="entry name" value="G_patch_dom"/>
</dbReference>
<feature type="region of interest" description="Disordered" evidence="1">
    <location>
        <begin position="430"/>
        <end position="467"/>
    </location>
</feature>
<gene>
    <name evidence="3" type="ORF">CRG98_021455</name>
</gene>
<dbReference type="PANTHER" id="PTHR32108:SF9">
    <property type="entry name" value="REVERSE TRANSCRIPTASE RNASE H-LIKE DOMAIN-CONTAINING PROTEIN"/>
    <property type="match status" value="1"/>
</dbReference>
<protein>
    <recommendedName>
        <fullName evidence="2">G-patch domain-containing protein</fullName>
    </recommendedName>
</protein>
<dbReference type="Proteomes" id="UP000233551">
    <property type="component" value="Unassembled WGS sequence"/>
</dbReference>
<organism evidence="3 4">
    <name type="scientific">Punica granatum</name>
    <name type="common">Pomegranate</name>
    <dbReference type="NCBI Taxonomy" id="22663"/>
    <lineage>
        <taxon>Eukaryota</taxon>
        <taxon>Viridiplantae</taxon>
        <taxon>Streptophyta</taxon>
        <taxon>Embryophyta</taxon>
        <taxon>Tracheophyta</taxon>
        <taxon>Spermatophyta</taxon>
        <taxon>Magnoliopsida</taxon>
        <taxon>eudicotyledons</taxon>
        <taxon>Gunneridae</taxon>
        <taxon>Pentapetalae</taxon>
        <taxon>rosids</taxon>
        <taxon>malvids</taxon>
        <taxon>Myrtales</taxon>
        <taxon>Lythraceae</taxon>
        <taxon>Punica</taxon>
    </lineage>
</organism>
<dbReference type="SMART" id="SM00443">
    <property type="entry name" value="G_patch"/>
    <property type="match status" value="1"/>
</dbReference>
<dbReference type="GO" id="GO:0003676">
    <property type="term" value="F:nucleic acid binding"/>
    <property type="evidence" value="ECO:0007669"/>
    <property type="project" value="InterPro"/>
</dbReference>
<accession>A0A2I0JPD3</accession>
<dbReference type="CDD" id="cd00303">
    <property type="entry name" value="retropepsin_like"/>
    <property type="match status" value="1"/>
</dbReference>
<keyword evidence="4" id="KW-1185">Reference proteome</keyword>
<dbReference type="AlphaFoldDB" id="A0A2I0JPD3"/>
<dbReference type="Gene3D" id="2.40.70.10">
    <property type="entry name" value="Acid Proteases"/>
    <property type="match status" value="1"/>
</dbReference>
<comment type="caution">
    <text evidence="3">The sequence shown here is derived from an EMBL/GenBank/DDBJ whole genome shotgun (WGS) entry which is preliminary data.</text>
</comment>
<name>A0A2I0JPD3_PUNGR</name>
<evidence type="ECO:0000313" key="4">
    <source>
        <dbReference type="Proteomes" id="UP000233551"/>
    </source>
</evidence>
<proteinExistence type="predicted"/>
<feature type="region of interest" description="Disordered" evidence="1">
    <location>
        <begin position="1"/>
        <end position="65"/>
    </location>
</feature>
<dbReference type="PANTHER" id="PTHR32108">
    <property type="entry name" value="DNA-DIRECTED RNA POLYMERASE SUBUNIT ALPHA"/>
    <property type="match status" value="1"/>
</dbReference>
<dbReference type="STRING" id="22663.A0A2I0JPD3"/>
<reference evidence="3 4" key="1">
    <citation type="submission" date="2017-11" db="EMBL/GenBank/DDBJ databases">
        <title>De-novo sequencing of pomegranate (Punica granatum L.) genome.</title>
        <authorList>
            <person name="Akparov Z."/>
            <person name="Amiraslanov A."/>
            <person name="Hajiyeva S."/>
            <person name="Abbasov M."/>
            <person name="Kaur K."/>
            <person name="Hamwieh A."/>
            <person name="Solovyev V."/>
            <person name="Salamov A."/>
            <person name="Braich B."/>
            <person name="Kosarev P."/>
            <person name="Mahmoud A."/>
            <person name="Hajiyev E."/>
            <person name="Babayeva S."/>
            <person name="Izzatullayeva V."/>
            <person name="Mammadov A."/>
            <person name="Mammadov A."/>
            <person name="Sharifova S."/>
            <person name="Ojaghi J."/>
            <person name="Eynullazada K."/>
            <person name="Bayramov B."/>
            <person name="Abdulazimova A."/>
            <person name="Shahmuradov I."/>
        </authorList>
    </citation>
    <scope>NUCLEOTIDE SEQUENCE [LARGE SCALE GENOMIC DNA]</scope>
    <source>
        <strain evidence="4">cv. AG2017</strain>
        <tissue evidence="3">Leaf</tissue>
    </source>
</reference>
<evidence type="ECO:0000256" key="1">
    <source>
        <dbReference type="SAM" id="MobiDB-lite"/>
    </source>
</evidence>
<dbReference type="InterPro" id="IPR021109">
    <property type="entry name" value="Peptidase_aspartic_dom_sf"/>
</dbReference>
<evidence type="ECO:0000259" key="2">
    <source>
        <dbReference type="PROSITE" id="PS50174"/>
    </source>
</evidence>
<dbReference type="EMBL" id="PGOL01001432">
    <property type="protein sequence ID" value="PKI58167.1"/>
    <property type="molecule type" value="Genomic_DNA"/>
</dbReference>